<keyword evidence="2" id="KW-1185">Reference proteome</keyword>
<accession>A0A858BVQ1</accession>
<dbReference type="EMBL" id="CP048649">
    <property type="protein sequence ID" value="QIB68834.1"/>
    <property type="molecule type" value="Genomic_DNA"/>
</dbReference>
<evidence type="ECO:0000313" key="2">
    <source>
        <dbReference type="Proteomes" id="UP000466848"/>
    </source>
</evidence>
<sequence length="87" mass="9667">MRPLNFAILKHFTTVKEACADDVIAALQGEYGNFKGLKKPAVIEAIMTGEANGLLEETRYELDSKGELKVYYHANKEGAATINMYIK</sequence>
<reference evidence="1 2" key="1">
    <citation type="submission" date="2020-02" db="EMBL/GenBank/DDBJ databases">
        <authorList>
            <person name="Kim Y.B."/>
            <person name="Roh S.W."/>
        </authorList>
    </citation>
    <scope>NUCLEOTIDE SEQUENCE [LARGE SCALE GENOMIC DNA]</scope>
    <source>
        <strain evidence="1 2">DSM 103574</strain>
    </source>
</reference>
<dbReference type="KEGG" id="abut:Ami103574_05630"/>
<dbReference type="Proteomes" id="UP000466848">
    <property type="component" value="Chromosome"/>
</dbReference>
<organism evidence="1 2">
    <name type="scientific">Aminipila butyrica</name>
    <dbReference type="NCBI Taxonomy" id="433296"/>
    <lineage>
        <taxon>Bacteria</taxon>
        <taxon>Bacillati</taxon>
        <taxon>Bacillota</taxon>
        <taxon>Clostridia</taxon>
        <taxon>Peptostreptococcales</taxon>
        <taxon>Anaerovoracaceae</taxon>
        <taxon>Aminipila</taxon>
    </lineage>
</organism>
<proteinExistence type="predicted"/>
<name>A0A858BVQ1_9FIRM</name>
<gene>
    <name evidence="1" type="ORF">Ami103574_05630</name>
</gene>
<evidence type="ECO:0000313" key="1">
    <source>
        <dbReference type="EMBL" id="QIB68834.1"/>
    </source>
</evidence>
<dbReference type="AlphaFoldDB" id="A0A858BVQ1"/>
<protein>
    <submittedName>
        <fullName evidence="1">Uncharacterized protein</fullName>
    </submittedName>
</protein>
<dbReference type="RefSeq" id="WP_163065697.1">
    <property type="nucleotide sequence ID" value="NZ_CP048649.1"/>
</dbReference>